<name>J4I9M9_9APHY</name>
<proteinExistence type="predicted"/>
<evidence type="ECO:0000313" key="1">
    <source>
        <dbReference type="EMBL" id="CCM01441.1"/>
    </source>
</evidence>
<gene>
    <name evidence="1" type="ORF">FIBRA_03493</name>
</gene>
<dbReference type="AlphaFoldDB" id="J4I9M9"/>
<evidence type="ECO:0008006" key="3">
    <source>
        <dbReference type="Google" id="ProtNLM"/>
    </source>
</evidence>
<dbReference type="Proteomes" id="UP000006352">
    <property type="component" value="Unassembled WGS sequence"/>
</dbReference>
<dbReference type="OrthoDB" id="2794869at2759"/>
<dbReference type="HOGENOM" id="CLU_1402460_0_0_1"/>
<dbReference type="GeneID" id="24096352"/>
<evidence type="ECO:0000313" key="2">
    <source>
        <dbReference type="Proteomes" id="UP000006352"/>
    </source>
</evidence>
<dbReference type="EMBL" id="HE797033">
    <property type="protein sequence ID" value="CCM01441.1"/>
    <property type="molecule type" value="Genomic_DNA"/>
</dbReference>
<protein>
    <recommendedName>
        <fullName evidence="3">F-box domain-containing protein</fullName>
    </recommendedName>
</protein>
<accession>J4I9M9</accession>
<dbReference type="InParanoid" id="J4I9M9"/>
<keyword evidence="2" id="KW-1185">Reference proteome</keyword>
<organism evidence="1 2">
    <name type="scientific">Fibroporia radiculosa</name>
    <dbReference type="NCBI Taxonomy" id="599839"/>
    <lineage>
        <taxon>Eukaryota</taxon>
        <taxon>Fungi</taxon>
        <taxon>Dikarya</taxon>
        <taxon>Basidiomycota</taxon>
        <taxon>Agaricomycotina</taxon>
        <taxon>Agaricomycetes</taxon>
        <taxon>Polyporales</taxon>
        <taxon>Fibroporiaceae</taxon>
        <taxon>Fibroporia</taxon>
    </lineage>
</organism>
<reference evidence="1 2" key="1">
    <citation type="journal article" date="2012" name="Appl. Environ. Microbiol.">
        <title>Short-read sequencing for genomic analysis of the brown rot fungus Fibroporia radiculosa.</title>
        <authorList>
            <person name="Tang J.D."/>
            <person name="Perkins A.D."/>
            <person name="Sonstegard T.S."/>
            <person name="Schroeder S.G."/>
            <person name="Burgess S.C."/>
            <person name="Diehl S.V."/>
        </authorList>
    </citation>
    <scope>NUCLEOTIDE SEQUENCE [LARGE SCALE GENOMIC DNA]</scope>
    <source>
        <strain evidence="1 2">TFFH 294</strain>
    </source>
</reference>
<sequence length="194" mass="22158">MFTVCKLWESISRWDTIETLHLVNLDLDCSGHLHEPGYVDSLILEEMPAHVIDYLFSVVDQTYYQYLEITRSALPVVTKFTEADTLALNEIDAETSFLDVFSMLSATKITFSRCAGLDDAFLEIMSAPYDDGWLSPHLISLTIHDCLNFSNDALRQLIENRKEAYRQAIGNDLYKIISIQLLNTDKPVQLGRPY</sequence>
<dbReference type="STRING" id="599839.J4I9M9"/>
<dbReference type="RefSeq" id="XP_012180724.1">
    <property type="nucleotide sequence ID" value="XM_012325334.1"/>
</dbReference>